<name>A0ABP6PM47_9ACTN</name>
<evidence type="ECO:0000313" key="2">
    <source>
        <dbReference type="Proteomes" id="UP001501866"/>
    </source>
</evidence>
<sequence length="132" mass="12851">MVGAAPVGLCGSGGSVVRAAPAASAAPVVRWSGRLRQPLRLRRLGGQGGSGSLCGSGGSVVGAAPVVRGLLSPGGSGGSGGSGSLCGSGGSVVGAAPAASAAPAARWSGRLRQPLRLRWFGRLRWSHFPHMS</sequence>
<keyword evidence="2" id="KW-1185">Reference proteome</keyword>
<evidence type="ECO:0000313" key="1">
    <source>
        <dbReference type="EMBL" id="GAA3182751.1"/>
    </source>
</evidence>
<dbReference type="Proteomes" id="UP001501866">
    <property type="component" value="Unassembled WGS sequence"/>
</dbReference>
<protein>
    <submittedName>
        <fullName evidence="1">Uncharacterized protein</fullName>
    </submittedName>
</protein>
<proteinExistence type="predicted"/>
<reference evidence="2" key="1">
    <citation type="journal article" date="2019" name="Int. J. Syst. Evol. Microbiol.">
        <title>The Global Catalogue of Microorganisms (GCM) 10K type strain sequencing project: providing services to taxonomists for standard genome sequencing and annotation.</title>
        <authorList>
            <consortium name="The Broad Institute Genomics Platform"/>
            <consortium name="The Broad Institute Genome Sequencing Center for Infectious Disease"/>
            <person name="Wu L."/>
            <person name="Ma J."/>
        </authorList>
    </citation>
    <scope>NUCLEOTIDE SEQUENCE [LARGE SCALE GENOMIC DNA]</scope>
    <source>
        <strain evidence="2">JCM 9095</strain>
    </source>
</reference>
<dbReference type="EMBL" id="BAAAUH010000024">
    <property type="protein sequence ID" value="GAA3182751.1"/>
    <property type="molecule type" value="Genomic_DNA"/>
</dbReference>
<gene>
    <name evidence="1" type="ORF">GCM10010451_34890</name>
</gene>
<organism evidence="1 2">
    <name type="scientific">Streptomyces virens</name>
    <dbReference type="NCBI Taxonomy" id="285572"/>
    <lineage>
        <taxon>Bacteria</taxon>
        <taxon>Bacillati</taxon>
        <taxon>Actinomycetota</taxon>
        <taxon>Actinomycetes</taxon>
        <taxon>Kitasatosporales</taxon>
        <taxon>Streptomycetaceae</taxon>
        <taxon>Streptomyces</taxon>
    </lineage>
</organism>
<accession>A0ABP6PM47</accession>
<comment type="caution">
    <text evidence="1">The sequence shown here is derived from an EMBL/GenBank/DDBJ whole genome shotgun (WGS) entry which is preliminary data.</text>
</comment>